<dbReference type="RefSeq" id="WP_130154197.1">
    <property type="nucleotide sequence ID" value="NZ_SCFB01000006.1"/>
</dbReference>
<feature type="transmembrane region" description="Helical" evidence="7">
    <location>
        <begin position="34"/>
        <end position="52"/>
    </location>
</feature>
<keyword evidence="7" id="KW-0472">Membrane</keyword>
<dbReference type="NCBIfam" id="TIGR00219">
    <property type="entry name" value="mreC"/>
    <property type="match status" value="1"/>
</dbReference>
<dbReference type="OrthoDB" id="8478127at2"/>
<feature type="domain" description="Rod shape-determining protein MreC beta-barrel core" evidence="8">
    <location>
        <begin position="148"/>
        <end position="292"/>
    </location>
</feature>
<evidence type="ECO:0000256" key="2">
    <source>
        <dbReference type="ARBA" id="ARBA00013855"/>
    </source>
</evidence>
<dbReference type="Gene3D" id="2.40.10.350">
    <property type="entry name" value="Rod shape-determining protein MreC, domain 2"/>
    <property type="match status" value="1"/>
</dbReference>
<evidence type="ECO:0000256" key="3">
    <source>
        <dbReference type="ARBA" id="ARBA00022960"/>
    </source>
</evidence>
<dbReference type="InterPro" id="IPR042175">
    <property type="entry name" value="Cell/Rod_MreC_2"/>
</dbReference>
<keyword evidence="10" id="KW-1185">Reference proteome</keyword>
<proteinExistence type="inferred from homology"/>
<comment type="caution">
    <text evidence="9">The sequence shown here is derived from an EMBL/GenBank/DDBJ whole genome shotgun (WGS) entry which is preliminary data.</text>
</comment>
<evidence type="ECO:0000256" key="7">
    <source>
        <dbReference type="SAM" id="Phobius"/>
    </source>
</evidence>
<evidence type="ECO:0000259" key="8">
    <source>
        <dbReference type="Pfam" id="PF04085"/>
    </source>
</evidence>
<comment type="similarity">
    <text evidence="1 5">Belongs to the MreC family.</text>
</comment>
<gene>
    <name evidence="9" type="primary">mreC</name>
    <name evidence="9" type="ORF">EQU50_05820</name>
</gene>
<dbReference type="InterPro" id="IPR055342">
    <property type="entry name" value="MreC_beta-barrel_core"/>
</dbReference>
<organism evidence="9 10">
    <name type="scientific">Candidatus Finniella inopinata</name>
    <dbReference type="NCBI Taxonomy" id="1696036"/>
    <lineage>
        <taxon>Bacteria</taxon>
        <taxon>Pseudomonadati</taxon>
        <taxon>Pseudomonadota</taxon>
        <taxon>Alphaproteobacteria</taxon>
        <taxon>Holosporales</taxon>
        <taxon>Candidatus Paracaedibacteraceae</taxon>
        <taxon>Candidatus Finniella</taxon>
    </lineage>
</organism>
<keyword evidence="6" id="KW-0175">Coiled coil</keyword>
<evidence type="ECO:0000256" key="5">
    <source>
        <dbReference type="PIRNR" id="PIRNR038471"/>
    </source>
</evidence>
<name>A0A4Q7DIE2_9PROT</name>
<dbReference type="Gene3D" id="2.40.10.340">
    <property type="entry name" value="Rod shape-determining protein MreC, domain 1"/>
    <property type="match status" value="1"/>
</dbReference>
<dbReference type="PANTHER" id="PTHR34138:SF1">
    <property type="entry name" value="CELL SHAPE-DETERMINING PROTEIN MREC"/>
    <property type="match status" value="1"/>
</dbReference>
<keyword evidence="7" id="KW-0812">Transmembrane</keyword>
<evidence type="ECO:0000256" key="4">
    <source>
        <dbReference type="ARBA" id="ARBA00032089"/>
    </source>
</evidence>
<evidence type="ECO:0000313" key="9">
    <source>
        <dbReference type="EMBL" id="RZI45949.1"/>
    </source>
</evidence>
<dbReference type="EMBL" id="SCFB01000006">
    <property type="protein sequence ID" value="RZI45949.1"/>
    <property type="molecule type" value="Genomic_DNA"/>
</dbReference>
<dbReference type="InterPro" id="IPR007221">
    <property type="entry name" value="MreC"/>
</dbReference>
<dbReference type="PANTHER" id="PTHR34138">
    <property type="entry name" value="CELL SHAPE-DETERMINING PROTEIN MREC"/>
    <property type="match status" value="1"/>
</dbReference>
<dbReference type="PIRSF" id="PIRSF038471">
    <property type="entry name" value="MreC"/>
    <property type="match status" value="1"/>
</dbReference>
<keyword evidence="7" id="KW-1133">Transmembrane helix</keyword>
<comment type="function">
    <text evidence="5">Involved in formation and maintenance of cell shape.</text>
</comment>
<evidence type="ECO:0000313" key="10">
    <source>
        <dbReference type="Proteomes" id="UP000293550"/>
    </source>
</evidence>
<protein>
    <recommendedName>
        <fullName evidence="2 5">Cell shape-determining protein MreC</fullName>
    </recommendedName>
    <alternativeName>
        <fullName evidence="4 5">Cell shape protein MreC</fullName>
    </alternativeName>
</protein>
<dbReference type="GO" id="GO:0005886">
    <property type="term" value="C:plasma membrane"/>
    <property type="evidence" value="ECO:0007669"/>
    <property type="project" value="TreeGrafter"/>
</dbReference>
<feature type="coiled-coil region" evidence="6">
    <location>
        <begin position="108"/>
        <end position="138"/>
    </location>
</feature>
<sequence>MLLSFLGLKASGLRRSQAFFIFLGKFFRHSFKNLHRFMIGFVLLVVFVVLLFNRQNAYLQNCQRWLSDLTVTSLYYVQAPFTSIKNYWHTHTSLQHQIQTLTLENQQLRMLQHQALSYQRENEALRKLVNALPAYKQEFITTRVLGMPTDAFSTLAIEVDSGSHLVKNQVVIAAEGVVGRLYQIGTTTARVLLITDSRSKIPARIATTGEHVILSGQNNSDLKVLHTAASATPNTQPKVGDLLVTSGFGGVYPPGLPVARISSVSESPVNGESFTARVLADAHNLDYVSVLKAVIPEEGK</sequence>
<dbReference type="Proteomes" id="UP000293550">
    <property type="component" value="Unassembled WGS sequence"/>
</dbReference>
<dbReference type="GO" id="GO:0008360">
    <property type="term" value="P:regulation of cell shape"/>
    <property type="evidence" value="ECO:0007669"/>
    <property type="project" value="UniProtKB-KW"/>
</dbReference>
<keyword evidence="3 5" id="KW-0133">Cell shape</keyword>
<accession>A0A4Q7DIE2</accession>
<dbReference type="Pfam" id="PF04085">
    <property type="entry name" value="MreC"/>
    <property type="match status" value="1"/>
</dbReference>
<reference evidence="9 10" key="1">
    <citation type="submission" date="2018-10" db="EMBL/GenBank/DDBJ databases">
        <title>An updated phylogeny of the Alphaproteobacteria reveals that the parasitic Rickettsiales and Holosporales have independent origins.</title>
        <authorList>
            <person name="Munoz-Gomez S.A."/>
            <person name="Hess S."/>
            <person name="Burger G."/>
            <person name="Lang B.F."/>
            <person name="Susko E."/>
            <person name="Slamovits C.H."/>
            <person name="Roger A.J."/>
        </authorList>
    </citation>
    <scope>NUCLEOTIDE SEQUENCE [LARGE SCALE GENOMIC DNA]</scope>
    <source>
        <strain evidence="9">HOLO01</strain>
    </source>
</reference>
<dbReference type="AlphaFoldDB" id="A0A4Q7DIE2"/>
<evidence type="ECO:0000256" key="6">
    <source>
        <dbReference type="SAM" id="Coils"/>
    </source>
</evidence>
<dbReference type="InterPro" id="IPR042177">
    <property type="entry name" value="Cell/Rod_1"/>
</dbReference>
<evidence type="ECO:0000256" key="1">
    <source>
        <dbReference type="ARBA" id="ARBA00009369"/>
    </source>
</evidence>